<name>A0A563EXX0_9PSEU</name>
<proteinExistence type="predicted"/>
<evidence type="ECO:0000313" key="2">
    <source>
        <dbReference type="EMBL" id="TWP52555.1"/>
    </source>
</evidence>
<feature type="domain" description="DUF2786" evidence="1">
    <location>
        <begin position="182"/>
        <end position="220"/>
    </location>
</feature>
<protein>
    <submittedName>
        <fullName evidence="2">DUF2786 domain-containing protein</fullName>
    </submittedName>
</protein>
<organism evidence="2 3">
    <name type="scientific">Lentzea tibetensis</name>
    <dbReference type="NCBI Taxonomy" id="2591470"/>
    <lineage>
        <taxon>Bacteria</taxon>
        <taxon>Bacillati</taxon>
        <taxon>Actinomycetota</taxon>
        <taxon>Actinomycetes</taxon>
        <taxon>Pseudonocardiales</taxon>
        <taxon>Pseudonocardiaceae</taxon>
        <taxon>Lentzea</taxon>
    </lineage>
</organism>
<evidence type="ECO:0000313" key="3">
    <source>
        <dbReference type="Proteomes" id="UP000316639"/>
    </source>
</evidence>
<dbReference type="AlphaFoldDB" id="A0A563EXX0"/>
<evidence type="ECO:0000259" key="1">
    <source>
        <dbReference type="Pfam" id="PF10979"/>
    </source>
</evidence>
<reference evidence="2 3" key="1">
    <citation type="submission" date="2019-07" db="EMBL/GenBank/DDBJ databases">
        <title>Lentzea xizangensis sp. nov., isolated from Qinghai-Tibetan Plateau Soils.</title>
        <authorList>
            <person name="Huang J."/>
        </authorList>
    </citation>
    <scope>NUCLEOTIDE SEQUENCE [LARGE SCALE GENOMIC DNA]</scope>
    <source>
        <strain evidence="2 3">FXJ1.1311</strain>
    </source>
</reference>
<dbReference type="Pfam" id="PF10979">
    <property type="entry name" value="DUF2786"/>
    <property type="match status" value="1"/>
</dbReference>
<keyword evidence="3" id="KW-1185">Reference proteome</keyword>
<comment type="caution">
    <text evidence="2">The sequence shown here is derived from an EMBL/GenBank/DDBJ whole genome shotgun (WGS) entry which is preliminary data.</text>
</comment>
<dbReference type="OrthoDB" id="3508128at2"/>
<dbReference type="EMBL" id="VOBR01000005">
    <property type="protein sequence ID" value="TWP52555.1"/>
    <property type="molecule type" value="Genomic_DNA"/>
</dbReference>
<dbReference type="InterPro" id="IPR024498">
    <property type="entry name" value="DUF2786"/>
</dbReference>
<gene>
    <name evidence="2" type="ORF">FKR81_09550</name>
</gene>
<accession>A0A563EXX0</accession>
<dbReference type="Proteomes" id="UP000316639">
    <property type="component" value="Unassembled WGS sequence"/>
</dbReference>
<sequence length="397" mass="43552">MIAITSGRSRTTVRPRNWSSITTAVYQARAWSGTWRPSQKLSDLAVILAGVEEELLGNAVDALWRGGWLPYDVHQVVTRNLDESAVLLVVDAIAADCARHPEASIHPRWREQLTEIGAEVWWDTSRPVLGQWAGRHIETPEYTARTAQRLVSFVGTLGALPRILPLPGSFSGSVVRSGVDPKVLNRVRGLLAKAESTQFPEEAEALSAKAQELMNRHALERAMLESDLPQHAASRRMWLEKSYFKAKAQLVAVVADANRCRAVIYPKVGFVALVGDDVDLEITELLSTSLLVQATRAMVAAGAGSDSRSRTYRQSFLVSYAHRIGERMAEVNEPVADPRLLPVLADRAKAVDELFDQLFTRTKAMRVSVGSAAGWHAGRTAADLADIEVRRSSVTSG</sequence>